<dbReference type="RefSeq" id="WP_273943441.1">
    <property type="nucleotide sequence ID" value="NZ_CP097263.1"/>
</dbReference>
<sequence length="227" mass="24264">MEKLLSIGGDALSSVEPPGPAAGDSGAWSLDGLLLRKNGFYAFESALHVYASGDSSAPGRSIEEWNDGGLWKRAYGGLVTDGRFFAEDVFGGQFVLVGSTVYTFNPETAELSPFAEGVGGWAAEVLDQYDFVTGYSVAHAWQQAHGALPVGHRLVPRIPFVLGGEFVADNMVSVEAAVAMRYMGRLANELSDLPDGARIKFDRGMVDSLACARWTNEESPCVCFGRA</sequence>
<organism evidence="1 2">
    <name type="scientific">Kutzneria chonburiensis</name>
    <dbReference type="NCBI Taxonomy" id="1483604"/>
    <lineage>
        <taxon>Bacteria</taxon>
        <taxon>Bacillati</taxon>
        <taxon>Actinomycetota</taxon>
        <taxon>Actinomycetes</taxon>
        <taxon>Pseudonocardiales</taxon>
        <taxon>Pseudonocardiaceae</taxon>
        <taxon>Kutzneria</taxon>
    </lineage>
</organism>
<keyword evidence="2" id="KW-1185">Reference proteome</keyword>
<proteinExistence type="predicted"/>
<dbReference type="EMBL" id="JBHLUD010000011">
    <property type="protein sequence ID" value="MFC0546016.1"/>
    <property type="molecule type" value="Genomic_DNA"/>
</dbReference>
<evidence type="ECO:0000313" key="2">
    <source>
        <dbReference type="Proteomes" id="UP001589810"/>
    </source>
</evidence>
<dbReference type="Proteomes" id="UP001589810">
    <property type="component" value="Unassembled WGS sequence"/>
</dbReference>
<reference evidence="1 2" key="1">
    <citation type="submission" date="2024-09" db="EMBL/GenBank/DDBJ databases">
        <authorList>
            <person name="Sun Q."/>
            <person name="Mori K."/>
        </authorList>
    </citation>
    <scope>NUCLEOTIDE SEQUENCE [LARGE SCALE GENOMIC DNA]</scope>
    <source>
        <strain evidence="1 2">TBRC 1432</strain>
    </source>
</reference>
<gene>
    <name evidence="1" type="ORF">ACFFH7_31185</name>
</gene>
<accession>A0ABV6N1Q2</accession>
<protein>
    <submittedName>
        <fullName evidence="1">SMI1/KNR4 family protein</fullName>
    </submittedName>
</protein>
<name>A0ABV6N1Q2_9PSEU</name>
<evidence type="ECO:0000313" key="1">
    <source>
        <dbReference type="EMBL" id="MFC0546016.1"/>
    </source>
</evidence>
<comment type="caution">
    <text evidence="1">The sequence shown here is derived from an EMBL/GenBank/DDBJ whole genome shotgun (WGS) entry which is preliminary data.</text>
</comment>